<accession>A0ABR4VK68</accession>
<reference evidence="1 2" key="1">
    <citation type="submission" date="2014-08" db="EMBL/GenBank/DDBJ databases">
        <title>Genome sequences of NCPPB Pectobacterium isolates.</title>
        <authorList>
            <person name="Glover R.H."/>
            <person name="Sapp M."/>
            <person name="Elphinstone J."/>
        </authorList>
    </citation>
    <scope>NUCLEOTIDE SEQUENCE [LARGE SCALE GENOMIC DNA]</scope>
    <source>
        <strain evidence="1 2">NCPPB3841</strain>
    </source>
</reference>
<organism evidence="1 2">
    <name type="scientific">Pectobacterium odoriferum</name>
    <dbReference type="NCBI Taxonomy" id="78398"/>
    <lineage>
        <taxon>Bacteria</taxon>
        <taxon>Pseudomonadati</taxon>
        <taxon>Pseudomonadota</taxon>
        <taxon>Gammaproteobacteria</taxon>
        <taxon>Enterobacterales</taxon>
        <taxon>Pectobacteriaceae</taxon>
        <taxon>Pectobacterium</taxon>
    </lineage>
</organism>
<sequence>MPLIVVGGSLFKFVYREKEKHLPVFRIKRNRNSVPYHRPDSVKQPDESDFGFVVLATSVTVIPRCNINMAMSRLE</sequence>
<protein>
    <submittedName>
        <fullName evidence="1">Uncharacterized protein</fullName>
    </submittedName>
</protein>
<evidence type="ECO:0000313" key="1">
    <source>
        <dbReference type="EMBL" id="KGA39760.1"/>
    </source>
</evidence>
<comment type="caution">
    <text evidence="1">The sequence shown here is derived from an EMBL/GenBank/DDBJ whole genome shotgun (WGS) entry which is preliminary data.</text>
</comment>
<keyword evidence="2" id="KW-1185">Reference proteome</keyword>
<dbReference type="Proteomes" id="UP000029447">
    <property type="component" value="Unassembled WGS sequence"/>
</dbReference>
<evidence type="ECO:0000313" key="2">
    <source>
        <dbReference type="Proteomes" id="UP000029447"/>
    </source>
</evidence>
<gene>
    <name evidence="1" type="ORF">KU75_20930</name>
</gene>
<proteinExistence type="predicted"/>
<dbReference type="EMBL" id="JQOF01000026">
    <property type="protein sequence ID" value="KGA39760.1"/>
    <property type="molecule type" value="Genomic_DNA"/>
</dbReference>
<name>A0ABR4VK68_9GAMM</name>